<dbReference type="InterPro" id="IPR004417">
    <property type="entry name" value="TrmFO"/>
</dbReference>
<keyword evidence="3 10" id="KW-0489">Methyltransferase</keyword>
<keyword evidence="8 10" id="KW-0521">NADP</keyword>
<name>A0AA94L318_DESDE</name>
<comment type="subcellular location">
    <subcellularLocation>
        <location evidence="10">Cytoplasm</location>
    </subcellularLocation>
</comment>
<evidence type="ECO:0000256" key="10">
    <source>
        <dbReference type="HAMAP-Rule" id="MF_01037"/>
    </source>
</evidence>
<dbReference type="OMA" id="MHRNTFL"/>
<feature type="domain" description="MnmG N-terminal" evidence="11">
    <location>
        <begin position="6"/>
        <end position="382"/>
    </location>
</feature>
<keyword evidence="5 10" id="KW-0808">Transferase</keyword>
<evidence type="ECO:0000256" key="1">
    <source>
        <dbReference type="ARBA" id="ARBA00001974"/>
    </source>
</evidence>
<comment type="similarity">
    <text evidence="10">Belongs to the MnmG family. TrmFO subfamily.</text>
</comment>
<comment type="caution">
    <text evidence="12">The sequence shown here is derived from an EMBL/GenBank/DDBJ whole genome shotgun (WGS) entry which is preliminary data.</text>
</comment>
<dbReference type="Pfam" id="PF01134">
    <property type="entry name" value="GIDA"/>
    <property type="match status" value="1"/>
</dbReference>
<protein>
    <recommendedName>
        <fullName evidence="10">Methylenetetrahydrofolate--tRNA-(uracil-5-)-methyltransferase TrmFO</fullName>
        <ecNumber evidence="10">2.1.1.74</ecNumber>
    </recommendedName>
    <alternativeName>
        <fullName evidence="10">Folate-dependent tRNA (uracil-5-)-methyltransferase</fullName>
    </alternativeName>
    <alternativeName>
        <fullName evidence="10">Folate-dependent tRNA(M-5-U54)-methyltransferase</fullName>
    </alternativeName>
</protein>
<dbReference type="SUPFAM" id="SSF51905">
    <property type="entry name" value="FAD/NAD(P)-binding domain"/>
    <property type="match status" value="1"/>
</dbReference>
<dbReference type="GO" id="GO:0002098">
    <property type="term" value="P:tRNA wobble uridine modification"/>
    <property type="evidence" value="ECO:0007669"/>
    <property type="project" value="TreeGrafter"/>
</dbReference>
<comment type="cofactor">
    <cofactor evidence="1 10">
        <name>FAD</name>
        <dbReference type="ChEBI" id="CHEBI:57692"/>
    </cofactor>
</comment>
<organism evidence="12 13">
    <name type="scientific">Desulfovibrio desulfuricans</name>
    <dbReference type="NCBI Taxonomy" id="876"/>
    <lineage>
        <taxon>Bacteria</taxon>
        <taxon>Pseudomonadati</taxon>
        <taxon>Thermodesulfobacteriota</taxon>
        <taxon>Desulfovibrionia</taxon>
        <taxon>Desulfovibrionales</taxon>
        <taxon>Desulfovibrionaceae</taxon>
        <taxon>Desulfovibrio</taxon>
    </lineage>
</organism>
<comment type="catalytic activity">
    <reaction evidence="10">
        <text>uridine(54) in tRNA + (6R)-5,10-methylene-5,6,7,8-tetrahydrofolate + NADPH + H(+) = 5-methyluridine(54) in tRNA + (6S)-5,6,7,8-tetrahydrofolate + NADP(+)</text>
        <dbReference type="Rhea" id="RHEA:62372"/>
        <dbReference type="Rhea" id="RHEA-COMP:10167"/>
        <dbReference type="Rhea" id="RHEA-COMP:10193"/>
        <dbReference type="ChEBI" id="CHEBI:15378"/>
        <dbReference type="ChEBI" id="CHEBI:15636"/>
        <dbReference type="ChEBI" id="CHEBI:57453"/>
        <dbReference type="ChEBI" id="CHEBI:57783"/>
        <dbReference type="ChEBI" id="CHEBI:58349"/>
        <dbReference type="ChEBI" id="CHEBI:65315"/>
        <dbReference type="ChEBI" id="CHEBI:74447"/>
        <dbReference type="EC" id="2.1.1.74"/>
    </reaction>
</comment>
<evidence type="ECO:0000256" key="2">
    <source>
        <dbReference type="ARBA" id="ARBA00022490"/>
    </source>
</evidence>
<sequence>MQKLSIAVVGGGLAGCECALRLARSGHTVELFEQKPLFRSPAHVSDHLAELVCSNSLRSDEPTSGVGLLKAEMRALGSQFMEAADACRVPAGKALAVDREAFARSMSERVEAEANIRLVRQQVQSLDDAALEPFKGEGRAVIVAAGPMASDGLSASLAGALGEKHCYFYDAIAPIIWTHSLNMDIVFRASRYGQENGEAEGEGDYLNCPMSREEYEVFYQALLDAQKVAAHEFEQEKHFEGCMPVETLAERGHRTLTFGPLKPVGFVDPRTGRRPWAILQLRAENANSDTCNLVGCQTKLTQGEQARVFRLVPGLEKAEFARFGSMHRNTYVNAPHVLDADLSLKARPGIYLAGQITGVEGYVESAASGLWLALLLDARARGIDLERPPAESAFGALLGHLQTPAKRFQPSNAHFGLMPDLGERARKKDRKALYSARAQEAFAPWLHELKTAGLA</sequence>
<evidence type="ECO:0000256" key="9">
    <source>
        <dbReference type="ARBA" id="ARBA00023027"/>
    </source>
</evidence>
<dbReference type="InterPro" id="IPR036188">
    <property type="entry name" value="FAD/NAD-bd_sf"/>
</dbReference>
<dbReference type="NCBIfam" id="NF003739">
    <property type="entry name" value="PRK05335.1"/>
    <property type="match status" value="1"/>
</dbReference>
<keyword evidence="4 10" id="KW-0285">Flavoprotein</keyword>
<evidence type="ECO:0000256" key="5">
    <source>
        <dbReference type="ARBA" id="ARBA00022679"/>
    </source>
</evidence>
<comment type="function">
    <text evidence="10">Catalyzes the folate-dependent formation of 5-methyl-uridine at position 54 (M-5-U54) in all tRNAs.</text>
</comment>
<evidence type="ECO:0000256" key="7">
    <source>
        <dbReference type="ARBA" id="ARBA00022827"/>
    </source>
</evidence>
<feature type="binding site" evidence="10">
    <location>
        <begin position="10"/>
        <end position="15"/>
    </location>
    <ligand>
        <name>FAD</name>
        <dbReference type="ChEBI" id="CHEBI:57692"/>
    </ligand>
</feature>
<evidence type="ECO:0000256" key="6">
    <source>
        <dbReference type="ARBA" id="ARBA00022694"/>
    </source>
</evidence>
<keyword evidence="7 10" id="KW-0274">FAD</keyword>
<dbReference type="GO" id="GO:0030488">
    <property type="term" value="P:tRNA methylation"/>
    <property type="evidence" value="ECO:0007669"/>
    <property type="project" value="TreeGrafter"/>
</dbReference>
<evidence type="ECO:0000256" key="3">
    <source>
        <dbReference type="ARBA" id="ARBA00022603"/>
    </source>
</evidence>
<keyword evidence="6 10" id="KW-0819">tRNA processing</keyword>
<dbReference type="InterPro" id="IPR002218">
    <property type="entry name" value="MnmG-rel"/>
</dbReference>
<dbReference type="EMBL" id="FPIW01000054">
    <property type="protein sequence ID" value="SFW65278.1"/>
    <property type="molecule type" value="Genomic_DNA"/>
</dbReference>
<dbReference type="HAMAP" id="MF_01037">
    <property type="entry name" value="TrmFO"/>
    <property type="match status" value="1"/>
</dbReference>
<evidence type="ECO:0000313" key="13">
    <source>
        <dbReference type="Proteomes" id="UP000182680"/>
    </source>
</evidence>
<dbReference type="AlphaFoldDB" id="A0AA94L318"/>
<reference evidence="13" key="1">
    <citation type="submission" date="2016-11" db="EMBL/GenBank/DDBJ databases">
        <authorList>
            <person name="Jaros S."/>
            <person name="Januszkiewicz K."/>
            <person name="Wedrychowicz H."/>
        </authorList>
    </citation>
    <scope>NUCLEOTIDE SEQUENCE [LARGE SCALE GENOMIC DNA]</scope>
    <source>
        <strain evidence="13">DSM 7057</strain>
    </source>
</reference>
<comment type="catalytic activity">
    <reaction evidence="10">
        <text>uridine(54) in tRNA + (6R)-5,10-methylene-5,6,7,8-tetrahydrofolate + NADH + H(+) = 5-methyluridine(54) in tRNA + (6S)-5,6,7,8-tetrahydrofolate + NAD(+)</text>
        <dbReference type="Rhea" id="RHEA:16873"/>
        <dbReference type="Rhea" id="RHEA-COMP:10167"/>
        <dbReference type="Rhea" id="RHEA-COMP:10193"/>
        <dbReference type="ChEBI" id="CHEBI:15378"/>
        <dbReference type="ChEBI" id="CHEBI:15636"/>
        <dbReference type="ChEBI" id="CHEBI:57453"/>
        <dbReference type="ChEBI" id="CHEBI:57540"/>
        <dbReference type="ChEBI" id="CHEBI:57945"/>
        <dbReference type="ChEBI" id="CHEBI:65315"/>
        <dbReference type="ChEBI" id="CHEBI:74447"/>
        <dbReference type="EC" id="2.1.1.74"/>
    </reaction>
</comment>
<evidence type="ECO:0000256" key="8">
    <source>
        <dbReference type="ARBA" id="ARBA00022857"/>
    </source>
</evidence>
<dbReference type="RefSeq" id="WP_012624149.1">
    <property type="nucleotide sequence ID" value="NZ_FPIW01000054.1"/>
</dbReference>
<dbReference type="EC" id="2.1.1.74" evidence="10"/>
<dbReference type="Proteomes" id="UP000182680">
    <property type="component" value="Unassembled WGS sequence"/>
</dbReference>
<evidence type="ECO:0000256" key="4">
    <source>
        <dbReference type="ARBA" id="ARBA00022630"/>
    </source>
</evidence>
<proteinExistence type="inferred from homology"/>
<dbReference type="GO" id="GO:0005829">
    <property type="term" value="C:cytosol"/>
    <property type="evidence" value="ECO:0007669"/>
    <property type="project" value="TreeGrafter"/>
</dbReference>
<accession>A0AA94L318</accession>
<dbReference type="GO" id="GO:0047151">
    <property type="term" value="F:tRNA (uracil(54)-C5)-methyltransferase activity, 5,10-methylenetetrahydrofolate-dependent"/>
    <property type="evidence" value="ECO:0007669"/>
    <property type="project" value="UniProtKB-UniRule"/>
</dbReference>
<keyword evidence="2 10" id="KW-0963">Cytoplasm</keyword>
<dbReference type="PROSITE" id="PS51257">
    <property type="entry name" value="PROKAR_LIPOPROTEIN"/>
    <property type="match status" value="1"/>
</dbReference>
<dbReference type="InterPro" id="IPR040131">
    <property type="entry name" value="MnmG_N"/>
</dbReference>
<dbReference type="NCBIfam" id="TIGR00137">
    <property type="entry name" value="gid_trmFO"/>
    <property type="match status" value="1"/>
</dbReference>
<gene>
    <name evidence="10" type="primary">trmFO</name>
    <name evidence="12" type="ORF">SAMN02910291_02308</name>
</gene>
<dbReference type="GO" id="GO:0050660">
    <property type="term" value="F:flavin adenine dinucleotide binding"/>
    <property type="evidence" value="ECO:0007669"/>
    <property type="project" value="UniProtKB-UniRule"/>
</dbReference>
<dbReference type="PANTHER" id="PTHR11806:SF2">
    <property type="entry name" value="METHYLENETETRAHYDROFOLATE--TRNA-(URACIL-5-)-METHYLTRANSFERASE TRMFO"/>
    <property type="match status" value="1"/>
</dbReference>
<keyword evidence="9 10" id="KW-0520">NAD</keyword>
<dbReference type="Gene3D" id="3.50.50.60">
    <property type="entry name" value="FAD/NAD(P)-binding domain"/>
    <property type="match status" value="2"/>
</dbReference>
<dbReference type="PANTHER" id="PTHR11806">
    <property type="entry name" value="GLUCOSE INHIBITED DIVISION PROTEIN A"/>
    <property type="match status" value="1"/>
</dbReference>
<evidence type="ECO:0000259" key="11">
    <source>
        <dbReference type="Pfam" id="PF01134"/>
    </source>
</evidence>
<evidence type="ECO:0000313" key="12">
    <source>
        <dbReference type="EMBL" id="SFW65278.1"/>
    </source>
</evidence>